<evidence type="ECO:0000256" key="3">
    <source>
        <dbReference type="ARBA" id="ARBA00022833"/>
    </source>
</evidence>
<feature type="region of interest" description="Disordered" evidence="5">
    <location>
        <begin position="114"/>
        <end position="166"/>
    </location>
</feature>
<feature type="region of interest" description="Disordered" evidence="5">
    <location>
        <begin position="438"/>
        <end position="482"/>
    </location>
</feature>
<accession>A0AAX6H8G5</accession>
<dbReference type="PROSITE" id="PS50089">
    <property type="entry name" value="ZF_RING_2"/>
    <property type="match status" value="1"/>
</dbReference>
<dbReference type="GO" id="GO:0006511">
    <property type="term" value="P:ubiquitin-dependent protein catabolic process"/>
    <property type="evidence" value="ECO:0007669"/>
    <property type="project" value="TreeGrafter"/>
</dbReference>
<feature type="region of interest" description="Disordered" evidence="5">
    <location>
        <begin position="499"/>
        <end position="518"/>
    </location>
</feature>
<evidence type="ECO:0000313" key="8">
    <source>
        <dbReference type="Proteomes" id="UP001140949"/>
    </source>
</evidence>
<keyword evidence="3" id="KW-0862">Zinc</keyword>
<dbReference type="GO" id="GO:0061630">
    <property type="term" value="F:ubiquitin protein ligase activity"/>
    <property type="evidence" value="ECO:0007669"/>
    <property type="project" value="TreeGrafter"/>
</dbReference>
<keyword evidence="2 4" id="KW-0863">Zinc-finger</keyword>
<feature type="region of interest" description="Disordered" evidence="5">
    <location>
        <begin position="297"/>
        <end position="334"/>
    </location>
</feature>
<dbReference type="CDD" id="cd16454">
    <property type="entry name" value="RING-H2_PA-TM-RING"/>
    <property type="match status" value="1"/>
</dbReference>
<evidence type="ECO:0000256" key="4">
    <source>
        <dbReference type="PROSITE-ProRule" id="PRU00175"/>
    </source>
</evidence>
<evidence type="ECO:0000256" key="2">
    <source>
        <dbReference type="ARBA" id="ARBA00022771"/>
    </source>
</evidence>
<dbReference type="EMBL" id="JANAVB010011798">
    <property type="protein sequence ID" value="KAJ6836897.1"/>
    <property type="molecule type" value="Genomic_DNA"/>
</dbReference>
<feature type="compositionally biased region" description="Polar residues" evidence="5">
    <location>
        <begin position="71"/>
        <end position="91"/>
    </location>
</feature>
<evidence type="ECO:0000256" key="1">
    <source>
        <dbReference type="ARBA" id="ARBA00022723"/>
    </source>
</evidence>
<feature type="compositionally biased region" description="Basic and acidic residues" evidence="5">
    <location>
        <begin position="467"/>
        <end position="479"/>
    </location>
</feature>
<dbReference type="Pfam" id="PF13639">
    <property type="entry name" value="zf-RING_2"/>
    <property type="match status" value="1"/>
</dbReference>
<dbReference type="SUPFAM" id="SSF57850">
    <property type="entry name" value="RING/U-box"/>
    <property type="match status" value="1"/>
</dbReference>
<keyword evidence="1" id="KW-0479">Metal-binding</keyword>
<evidence type="ECO:0000313" key="7">
    <source>
        <dbReference type="EMBL" id="KAJ6836897.1"/>
    </source>
</evidence>
<dbReference type="SMART" id="SM00744">
    <property type="entry name" value="RINGv"/>
    <property type="match status" value="1"/>
</dbReference>
<organism evidence="7 8">
    <name type="scientific">Iris pallida</name>
    <name type="common">Sweet iris</name>
    <dbReference type="NCBI Taxonomy" id="29817"/>
    <lineage>
        <taxon>Eukaryota</taxon>
        <taxon>Viridiplantae</taxon>
        <taxon>Streptophyta</taxon>
        <taxon>Embryophyta</taxon>
        <taxon>Tracheophyta</taxon>
        <taxon>Spermatophyta</taxon>
        <taxon>Magnoliopsida</taxon>
        <taxon>Liliopsida</taxon>
        <taxon>Asparagales</taxon>
        <taxon>Iridaceae</taxon>
        <taxon>Iridoideae</taxon>
        <taxon>Irideae</taxon>
        <taxon>Iris</taxon>
    </lineage>
</organism>
<gene>
    <name evidence="7" type="ORF">M6B38_325475</name>
</gene>
<dbReference type="AlphaFoldDB" id="A0AAX6H8G5"/>
<dbReference type="InterPro" id="IPR051834">
    <property type="entry name" value="RING_finger_E3_ligase"/>
</dbReference>
<feature type="compositionally biased region" description="Low complexity" evidence="5">
    <location>
        <begin position="127"/>
        <end position="138"/>
    </location>
</feature>
<evidence type="ECO:0000256" key="5">
    <source>
        <dbReference type="SAM" id="MobiDB-lite"/>
    </source>
</evidence>
<dbReference type="GO" id="GO:0005634">
    <property type="term" value="C:nucleus"/>
    <property type="evidence" value="ECO:0007669"/>
    <property type="project" value="TreeGrafter"/>
</dbReference>
<feature type="region of interest" description="Disordered" evidence="5">
    <location>
        <begin position="29"/>
        <end position="94"/>
    </location>
</feature>
<feature type="domain" description="RING-type" evidence="6">
    <location>
        <begin position="707"/>
        <end position="748"/>
    </location>
</feature>
<feature type="compositionally biased region" description="Basic residues" evidence="5">
    <location>
        <begin position="151"/>
        <end position="163"/>
    </location>
</feature>
<name>A0AAX6H8G5_IRIPA</name>
<reference evidence="7" key="1">
    <citation type="journal article" date="2023" name="GigaByte">
        <title>Genome assembly of the bearded iris, Iris pallida Lam.</title>
        <authorList>
            <person name="Bruccoleri R.E."/>
            <person name="Oakeley E.J."/>
            <person name="Faust A.M.E."/>
            <person name="Altorfer M."/>
            <person name="Dessus-Babus S."/>
            <person name="Burckhardt D."/>
            <person name="Oertli M."/>
            <person name="Naumann U."/>
            <person name="Petersen F."/>
            <person name="Wong J."/>
        </authorList>
    </citation>
    <scope>NUCLEOTIDE SEQUENCE</scope>
    <source>
        <strain evidence="7">GSM-AAB239-AS_SAM_17_03QT</strain>
    </source>
</reference>
<reference evidence="7" key="2">
    <citation type="submission" date="2023-04" db="EMBL/GenBank/DDBJ databases">
        <authorList>
            <person name="Bruccoleri R.E."/>
            <person name="Oakeley E.J."/>
            <person name="Faust A.-M."/>
            <person name="Dessus-Babus S."/>
            <person name="Altorfer M."/>
            <person name="Burckhardt D."/>
            <person name="Oertli M."/>
            <person name="Naumann U."/>
            <person name="Petersen F."/>
            <person name="Wong J."/>
        </authorList>
    </citation>
    <scope>NUCLEOTIDE SEQUENCE</scope>
    <source>
        <strain evidence="7">GSM-AAB239-AS_SAM_17_03QT</strain>
        <tissue evidence="7">Leaf</tissue>
    </source>
</reference>
<evidence type="ECO:0000259" key="6">
    <source>
        <dbReference type="PROSITE" id="PS50089"/>
    </source>
</evidence>
<protein>
    <recommendedName>
        <fullName evidence="6">RING-type domain-containing protein</fullName>
    </recommendedName>
</protein>
<dbReference type="Gene3D" id="3.30.40.10">
    <property type="entry name" value="Zinc/RING finger domain, C3HC4 (zinc finger)"/>
    <property type="match status" value="1"/>
</dbReference>
<dbReference type="GO" id="GO:0008270">
    <property type="term" value="F:zinc ion binding"/>
    <property type="evidence" value="ECO:0007669"/>
    <property type="project" value="UniProtKB-KW"/>
</dbReference>
<dbReference type="InterPro" id="IPR001841">
    <property type="entry name" value="Znf_RING"/>
</dbReference>
<feature type="compositionally biased region" description="Basic and acidic residues" evidence="5">
    <location>
        <begin position="325"/>
        <end position="334"/>
    </location>
</feature>
<dbReference type="InterPro" id="IPR013083">
    <property type="entry name" value="Znf_RING/FYVE/PHD"/>
</dbReference>
<dbReference type="InterPro" id="IPR011016">
    <property type="entry name" value="Znf_RING-CH"/>
</dbReference>
<dbReference type="SMART" id="SM00184">
    <property type="entry name" value="RING"/>
    <property type="match status" value="1"/>
</dbReference>
<sequence length="752" mass="83839">MDSDLESASYSFSELDIIDKNNKKKMDDIDIDPVFEGSNGPERMRGEGGGEFGIPQYNPKEASSRKKNMHTRQWNDSRNQTVGSSSTSTARNDAENLRRRAGLAHLINNTLDMVPQTQDDIKETETSISNGSGRSMSSLDDMVKNSSPASHHSRHRGSRKKKGKEQLRVFDGGDITLEARDKGKTVGLAGGAFASRRSQSVWQRKPEHSGYISAFASRDGNSNDGKCLDNSVNFGLCSSHVVGSMKEADSDNIAQPDAGPGIPSYNRLDAVRKNYGPRQLVQTVCVSNYNMAHDKNHGKGNWVRKPGHSEHSEGASAHQTPIPHSEGRHADRREKLRLDDNFVNDNHQGKAKPRFCRVHSIVGKEVENWGWRGNHDLTNKAPACSLQESPSVSKRGKDTYKCVPHQSSEIAAGYRDHANHLYESQRWKKLMISKRKNNSVHSSYGESSSSTIEGSETSNLRSSGHFADPELTRGGDSKHHGTISAPVMVVDEMEPTQLKCSNLPEQSGKTPVDSSTKVSQVESDELLARQLQEQFYQELEGFGSSEEVDAYIDSLQQDDARQSASLARSSPFNHRDASMAHLHAYYAWLPQTTNRDQAPTTSRRDNYGLGMDYETRMMAEVRRSFNSAQMGRETRHNLLEALEATFGNSNDMFSENVLHTHRDFNESDYEMLLTLDENNHYHVGASEDQINSLPQSVIQSDNIQEACAICLETPSVGDVIRPLPCLHKFHKECVDTWLRRKSSCPVCKSDII</sequence>
<dbReference type="FunFam" id="3.30.40.10:FF:000594">
    <property type="entry name" value="RING/U-box superfamily protein"/>
    <property type="match status" value="1"/>
</dbReference>
<feature type="compositionally biased region" description="Low complexity" evidence="5">
    <location>
        <begin position="442"/>
        <end position="458"/>
    </location>
</feature>
<dbReference type="PANTHER" id="PTHR45931:SF25">
    <property type="entry name" value="E3 UBIQUITIN-PROTEIN LIGASE RLIM-LIKE ISOFORM X1"/>
    <property type="match status" value="1"/>
</dbReference>
<keyword evidence="8" id="KW-1185">Reference proteome</keyword>
<proteinExistence type="predicted"/>
<dbReference type="Proteomes" id="UP001140949">
    <property type="component" value="Unassembled WGS sequence"/>
</dbReference>
<dbReference type="PANTHER" id="PTHR45931">
    <property type="entry name" value="SI:CH211-59O9.10"/>
    <property type="match status" value="1"/>
</dbReference>
<comment type="caution">
    <text evidence="7">The sequence shown here is derived from an EMBL/GenBank/DDBJ whole genome shotgun (WGS) entry which is preliminary data.</text>
</comment>